<evidence type="ECO:0000313" key="2">
    <source>
        <dbReference type="Proteomes" id="UP001469553"/>
    </source>
</evidence>
<protein>
    <submittedName>
        <fullName evidence="1">Uncharacterized protein</fullName>
    </submittedName>
</protein>
<accession>A0ABV0YWW7</accession>
<dbReference type="EMBL" id="JAHRIP010046663">
    <property type="protein sequence ID" value="MEQ2297931.1"/>
    <property type="molecule type" value="Genomic_DNA"/>
</dbReference>
<keyword evidence="2" id="KW-1185">Reference proteome</keyword>
<evidence type="ECO:0000313" key="1">
    <source>
        <dbReference type="EMBL" id="MEQ2297931.1"/>
    </source>
</evidence>
<sequence length="104" mass="12466">MEKEITQLKAINTELTKKVEDIGRKTAESERYKRRWNLRIIGLKEEKEEDIRLIVVDIIKKIIPHWKEKMDMILDTVHRLGPNNSNRPQQIIIQFTGQIFRDEL</sequence>
<dbReference type="Proteomes" id="UP001469553">
    <property type="component" value="Unassembled WGS sequence"/>
</dbReference>
<dbReference type="PANTHER" id="PTHR11505">
    <property type="entry name" value="L1 TRANSPOSABLE ELEMENT-RELATED"/>
    <property type="match status" value="1"/>
</dbReference>
<dbReference type="Gene3D" id="3.30.70.1820">
    <property type="entry name" value="L1 transposable element, RRM domain"/>
    <property type="match status" value="1"/>
</dbReference>
<organism evidence="1 2">
    <name type="scientific">Ameca splendens</name>
    <dbReference type="NCBI Taxonomy" id="208324"/>
    <lineage>
        <taxon>Eukaryota</taxon>
        <taxon>Metazoa</taxon>
        <taxon>Chordata</taxon>
        <taxon>Craniata</taxon>
        <taxon>Vertebrata</taxon>
        <taxon>Euteleostomi</taxon>
        <taxon>Actinopterygii</taxon>
        <taxon>Neopterygii</taxon>
        <taxon>Teleostei</taxon>
        <taxon>Neoteleostei</taxon>
        <taxon>Acanthomorphata</taxon>
        <taxon>Ovalentaria</taxon>
        <taxon>Atherinomorphae</taxon>
        <taxon>Cyprinodontiformes</taxon>
        <taxon>Goodeidae</taxon>
        <taxon>Ameca</taxon>
    </lineage>
</organism>
<gene>
    <name evidence="1" type="ORF">AMECASPLE_039776</name>
</gene>
<reference evidence="1 2" key="1">
    <citation type="submission" date="2021-06" db="EMBL/GenBank/DDBJ databases">
        <authorList>
            <person name="Palmer J.M."/>
        </authorList>
    </citation>
    <scope>NUCLEOTIDE SEQUENCE [LARGE SCALE GENOMIC DNA]</scope>
    <source>
        <strain evidence="1 2">AS_MEX2019</strain>
        <tissue evidence="1">Muscle</tissue>
    </source>
</reference>
<proteinExistence type="predicted"/>
<dbReference type="InterPro" id="IPR004244">
    <property type="entry name" value="Transposase_22"/>
</dbReference>
<name>A0ABV0YWW7_9TELE</name>
<comment type="caution">
    <text evidence="1">The sequence shown here is derived from an EMBL/GenBank/DDBJ whole genome shotgun (WGS) entry which is preliminary data.</text>
</comment>